<accession>A0A1T5IQU8</accession>
<proteinExistence type="predicted"/>
<dbReference type="EMBL" id="FUZP01000001">
    <property type="protein sequence ID" value="SKC41564.1"/>
    <property type="molecule type" value="Genomic_DNA"/>
</dbReference>
<feature type="compositionally biased region" description="Low complexity" evidence="1">
    <location>
        <begin position="1"/>
        <end position="18"/>
    </location>
</feature>
<dbReference type="AlphaFoldDB" id="A0A1T5IQU8"/>
<gene>
    <name evidence="3" type="ORF">SAMN06309945_0750</name>
</gene>
<dbReference type="STRING" id="123320.SAMN06309945_0750"/>
<evidence type="ECO:0000313" key="4">
    <source>
        <dbReference type="Proteomes" id="UP000190857"/>
    </source>
</evidence>
<feature type="transmembrane region" description="Helical" evidence="2">
    <location>
        <begin position="251"/>
        <end position="273"/>
    </location>
</feature>
<organism evidence="3 4">
    <name type="scientific">Okibacterium fritillariae</name>
    <dbReference type="NCBI Taxonomy" id="123320"/>
    <lineage>
        <taxon>Bacteria</taxon>
        <taxon>Bacillati</taxon>
        <taxon>Actinomycetota</taxon>
        <taxon>Actinomycetes</taxon>
        <taxon>Micrococcales</taxon>
        <taxon>Microbacteriaceae</taxon>
        <taxon>Okibacterium</taxon>
    </lineage>
</organism>
<feature type="transmembrane region" description="Helical" evidence="2">
    <location>
        <begin position="32"/>
        <end position="55"/>
    </location>
</feature>
<dbReference type="Proteomes" id="UP000190857">
    <property type="component" value="Unassembled WGS sequence"/>
</dbReference>
<dbReference type="RefSeq" id="WP_079726928.1">
    <property type="nucleotide sequence ID" value="NZ_FUZP01000001.1"/>
</dbReference>
<evidence type="ECO:0000256" key="1">
    <source>
        <dbReference type="SAM" id="MobiDB-lite"/>
    </source>
</evidence>
<keyword evidence="4" id="KW-1185">Reference proteome</keyword>
<sequence>MTTSTTPAADSPTAATAARRPRRRLRIELSPLRWTQVGLAALAVLSVLVGVGYILPAVPNKGPTYELPESFTAKTDDGRTITFTAERGIRFGLLRQDTSKGYRADILDVKTPKPSSTEFPFSDDSFGRNDRNAITLSFTRIAQRSSQKGPNQTLTETFGDVDTIYVASESLFPGRTEREISELPNAAMTLTSDLDTIQNIRYAYGPDGNSDDASEWWVTFNYDALQKAGKTNLLYPLEWYTNPLFPELRRIAPWVAGYAVLAALLAPIPFGIARRLRDRRDDKDAPAR</sequence>
<evidence type="ECO:0000313" key="3">
    <source>
        <dbReference type="EMBL" id="SKC41564.1"/>
    </source>
</evidence>
<reference evidence="3 4" key="1">
    <citation type="submission" date="2017-02" db="EMBL/GenBank/DDBJ databases">
        <authorList>
            <person name="Peterson S.W."/>
        </authorList>
    </citation>
    <scope>NUCLEOTIDE SEQUENCE [LARGE SCALE GENOMIC DNA]</scope>
    <source>
        <strain evidence="3 4">VKM Ac-2059</strain>
    </source>
</reference>
<evidence type="ECO:0000256" key="2">
    <source>
        <dbReference type="SAM" id="Phobius"/>
    </source>
</evidence>
<keyword evidence="2" id="KW-1133">Transmembrane helix</keyword>
<dbReference type="OrthoDB" id="9821282at2"/>
<protein>
    <submittedName>
        <fullName evidence="3">Uncharacterized protein</fullName>
    </submittedName>
</protein>
<feature type="region of interest" description="Disordered" evidence="1">
    <location>
        <begin position="1"/>
        <end position="20"/>
    </location>
</feature>
<keyword evidence="2" id="KW-0472">Membrane</keyword>
<keyword evidence="2" id="KW-0812">Transmembrane</keyword>
<name>A0A1T5IQU8_9MICO</name>